<keyword evidence="11" id="KW-1185">Reference proteome</keyword>
<protein>
    <recommendedName>
        <fullName evidence="8">Probable lipid II flippase MurJ</fullName>
    </recommendedName>
</protein>
<dbReference type="PRINTS" id="PR01806">
    <property type="entry name" value="VIRFACTRMVIN"/>
</dbReference>
<reference evidence="10 11" key="1">
    <citation type="journal article" date="2019" name="Int. J. Syst. Evol. Microbiol.">
        <title>The Global Catalogue of Microorganisms (GCM) 10K type strain sequencing project: providing services to taxonomists for standard genome sequencing and annotation.</title>
        <authorList>
            <consortium name="The Broad Institute Genomics Platform"/>
            <consortium name="The Broad Institute Genome Sequencing Center for Infectious Disease"/>
            <person name="Wu L."/>
            <person name="Ma J."/>
        </authorList>
    </citation>
    <scope>NUCLEOTIDE SEQUENCE [LARGE SCALE GENOMIC DNA]</scope>
    <source>
        <strain evidence="10 11">JCM 6486</strain>
    </source>
</reference>
<dbReference type="PANTHER" id="PTHR47019">
    <property type="entry name" value="LIPID II FLIPPASE MURJ"/>
    <property type="match status" value="1"/>
</dbReference>
<feature type="transmembrane region" description="Helical" evidence="8">
    <location>
        <begin position="404"/>
        <end position="424"/>
    </location>
</feature>
<dbReference type="EMBL" id="BAAACP010000002">
    <property type="protein sequence ID" value="GAA0861851.1"/>
    <property type="molecule type" value="Genomic_DNA"/>
</dbReference>
<evidence type="ECO:0000256" key="5">
    <source>
        <dbReference type="ARBA" id="ARBA00022984"/>
    </source>
</evidence>
<proteinExistence type="inferred from homology"/>
<feature type="transmembrane region" description="Helical" evidence="8">
    <location>
        <begin position="157"/>
        <end position="178"/>
    </location>
</feature>
<keyword evidence="7 8" id="KW-0472">Membrane</keyword>
<keyword evidence="6 8" id="KW-1133">Transmembrane helix</keyword>
<feature type="transmembrane region" description="Helical" evidence="8">
    <location>
        <begin position="87"/>
        <end position="110"/>
    </location>
</feature>
<keyword evidence="3 8" id="KW-0812">Transmembrane</keyword>
<accession>A0ABN1LYB7</accession>
<evidence type="ECO:0000256" key="1">
    <source>
        <dbReference type="ARBA" id="ARBA00004651"/>
    </source>
</evidence>
<dbReference type="PIRSF" id="PIRSF002869">
    <property type="entry name" value="MviN"/>
    <property type="match status" value="1"/>
</dbReference>
<dbReference type="Pfam" id="PF03023">
    <property type="entry name" value="MurJ"/>
    <property type="match status" value="1"/>
</dbReference>
<dbReference type="CDD" id="cd13123">
    <property type="entry name" value="MATE_MurJ_like"/>
    <property type="match status" value="1"/>
</dbReference>
<evidence type="ECO:0000256" key="6">
    <source>
        <dbReference type="ARBA" id="ARBA00022989"/>
    </source>
</evidence>
<feature type="transmembrane region" description="Helical" evidence="8">
    <location>
        <begin position="268"/>
        <end position="290"/>
    </location>
</feature>
<comment type="similarity">
    <text evidence="8 9">Belongs to the MurJ/MviN family.</text>
</comment>
<evidence type="ECO:0000256" key="8">
    <source>
        <dbReference type="HAMAP-Rule" id="MF_02078"/>
    </source>
</evidence>
<feature type="transmembrane region" description="Helical" evidence="8">
    <location>
        <begin position="444"/>
        <end position="464"/>
    </location>
</feature>
<evidence type="ECO:0000256" key="4">
    <source>
        <dbReference type="ARBA" id="ARBA00022960"/>
    </source>
</evidence>
<evidence type="ECO:0000256" key="9">
    <source>
        <dbReference type="PIRNR" id="PIRNR002869"/>
    </source>
</evidence>
<dbReference type="HAMAP" id="MF_02078">
    <property type="entry name" value="MurJ_MviN"/>
    <property type="match status" value="1"/>
</dbReference>
<dbReference type="InterPro" id="IPR004268">
    <property type="entry name" value="MurJ"/>
</dbReference>
<keyword evidence="5 8" id="KW-0573">Peptidoglycan synthesis</keyword>
<dbReference type="PANTHER" id="PTHR47019:SF1">
    <property type="entry name" value="LIPID II FLIPPASE MURJ"/>
    <property type="match status" value="1"/>
</dbReference>
<organism evidence="10 11">
    <name type="scientific">Paraclostridium tenue</name>
    <dbReference type="NCBI Taxonomy" id="1737"/>
    <lineage>
        <taxon>Bacteria</taxon>
        <taxon>Bacillati</taxon>
        <taxon>Bacillota</taxon>
        <taxon>Clostridia</taxon>
        <taxon>Peptostreptococcales</taxon>
        <taxon>Peptostreptococcaceae</taxon>
        <taxon>Paraclostridium</taxon>
    </lineage>
</organism>
<feature type="transmembrane region" description="Helical" evidence="8">
    <location>
        <begin position="302"/>
        <end position="323"/>
    </location>
</feature>
<feature type="transmembrane region" description="Helical" evidence="8">
    <location>
        <begin position="224"/>
        <end position="244"/>
    </location>
</feature>
<keyword evidence="4 8" id="KW-0133">Cell shape</keyword>
<keyword evidence="8 9" id="KW-0961">Cell wall biogenesis/degradation</keyword>
<feature type="transmembrane region" description="Helical" evidence="8">
    <location>
        <begin position="476"/>
        <end position="500"/>
    </location>
</feature>
<dbReference type="NCBIfam" id="TIGR01695">
    <property type="entry name" value="murJ_mviN"/>
    <property type="match status" value="1"/>
</dbReference>
<name>A0ABN1LYB7_9FIRM</name>
<evidence type="ECO:0000256" key="7">
    <source>
        <dbReference type="ARBA" id="ARBA00023136"/>
    </source>
</evidence>
<keyword evidence="8 9" id="KW-0813">Transport</keyword>
<gene>
    <name evidence="10" type="primary">murJ_3</name>
    <name evidence="8" type="synonym">murJ</name>
    <name evidence="10" type="ORF">GCM10008917_04870</name>
</gene>
<comment type="caution">
    <text evidence="10">The sequence shown here is derived from an EMBL/GenBank/DDBJ whole genome shotgun (WGS) entry which is preliminary data.</text>
</comment>
<comment type="pathway">
    <text evidence="8">Cell wall biogenesis; peptidoglycan biosynthesis.</text>
</comment>
<feature type="transmembrane region" description="Helical" evidence="8">
    <location>
        <begin position="382"/>
        <end position="398"/>
    </location>
</feature>
<keyword evidence="2 8" id="KW-1003">Cell membrane</keyword>
<comment type="function">
    <text evidence="8 9">Involved in peptidoglycan biosynthesis. Transports lipid-linked peptidoglycan precursors from the inner to the outer leaflet of the cytoplasmic membrane.</text>
</comment>
<feature type="transmembrane region" description="Helical" evidence="8">
    <location>
        <begin position="184"/>
        <end position="203"/>
    </location>
</feature>
<comment type="subcellular location">
    <subcellularLocation>
        <location evidence="1 8">Cell membrane</location>
        <topology evidence="1 8">Multi-pass membrane protein</topology>
    </subcellularLocation>
</comment>
<evidence type="ECO:0000256" key="2">
    <source>
        <dbReference type="ARBA" id="ARBA00022475"/>
    </source>
</evidence>
<dbReference type="RefSeq" id="WP_346041842.1">
    <property type="nucleotide sequence ID" value="NZ_BAAACP010000002.1"/>
</dbReference>
<dbReference type="Proteomes" id="UP001400965">
    <property type="component" value="Unassembled WGS sequence"/>
</dbReference>
<feature type="transmembrane region" description="Helical" evidence="8">
    <location>
        <begin position="343"/>
        <end position="361"/>
    </location>
</feature>
<dbReference type="InterPro" id="IPR051050">
    <property type="entry name" value="Lipid_II_flippase_MurJ/MviN"/>
</dbReference>
<evidence type="ECO:0000256" key="3">
    <source>
        <dbReference type="ARBA" id="ARBA00022692"/>
    </source>
</evidence>
<evidence type="ECO:0000313" key="11">
    <source>
        <dbReference type="Proteomes" id="UP001400965"/>
    </source>
</evidence>
<feature type="transmembrane region" description="Helical" evidence="8">
    <location>
        <begin position="130"/>
        <end position="150"/>
    </location>
</feature>
<evidence type="ECO:0000313" key="10">
    <source>
        <dbReference type="EMBL" id="GAA0861851.1"/>
    </source>
</evidence>
<feature type="transmembrane region" description="Helical" evidence="8">
    <location>
        <begin position="46"/>
        <end position="66"/>
    </location>
</feature>
<sequence length="522" mass="57863">MSKAKKSAVILMIITLISKVTGFLRDIILAKSFGASIITDAYITALNIPVVLFTGISASLGTTYIPMFFKIKTEKGQDEVNKFTSNVLNIVIILSILTIIIGSIFTPYIVKIFAMGFKGEELEITTRFSKILIISIIFIATNGLVSSYLLANGRFYISGLVTIPFNIICILAIIIGSFTNSYVMVWITLLAYVAQLLFQIPFLKKSGYKHKLNVDIKDENVKNIIYLILPVFLGSYVNQINSVINRTLASTLDTGSITALNYANKLNIFAVGVLVISISTVMYPMLSKFASQNNIKAFKWSLIRCINIVIIVMVPVMIGMIIFSTPTVSFLFEGGSFDAKDTYLTSTSLMFYSFGMVAFGIRDIVSRGFYSLQDTKTPVKNAMAAVFVDIIFSIILIRKMGIGGLALSSSISVIFGAILLIISLRRKVGRLGIKSSINTFLKTLIASIIMGIIVKYLYNFIFIIGENFIYKEKYLILIGLIVCSLVGAVIYLILSVLLNITEIKEVIDQIKNRFINFIKKAR</sequence>